<keyword evidence="2" id="KW-1133">Transmembrane helix</keyword>
<reference evidence="3 4" key="1">
    <citation type="submission" date="2014-10" db="EMBL/GenBank/DDBJ databases">
        <title>Whole Genome sequence of Corynebacterium auriscanis strain CIP 106629.</title>
        <authorList>
            <person name="Hassan S.S."/>
            <person name="Jamal S.B."/>
            <person name="Tiwari S."/>
            <person name="Oliveira L.D.C."/>
            <person name="Souza F."/>
            <person name="Mariano D.C."/>
            <person name="Almeida S."/>
            <person name="Dorella F."/>
            <person name="Pereira F."/>
            <person name="Carvalho A."/>
            <person name="Leal C.A."/>
            <person name="Soares S.D.C."/>
            <person name="Figueiredo H.C."/>
            <person name="Silva A."/>
            <person name="Azevedo V.A."/>
        </authorList>
    </citation>
    <scope>NUCLEOTIDE SEQUENCE [LARGE SCALE GENOMIC DNA]</scope>
    <source>
        <strain evidence="3 4">CIP 106629</strain>
    </source>
</reference>
<dbReference type="Proteomes" id="UP000030145">
    <property type="component" value="Unassembled WGS sequence"/>
</dbReference>
<feature type="region of interest" description="Disordered" evidence="1">
    <location>
        <begin position="108"/>
        <end position="139"/>
    </location>
</feature>
<feature type="transmembrane region" description="Helical" evidence="2">
    <location>
        <begin position="6"/>
        <end position="25"/>
    </location>
</feature>
<proteinExistence type="predicted"/>
<organism evidence="3 4">
    <name type="scientific">Corynebacterium auriscanis</name>
    <dbReference type="NCBI Taxonomy" id="99807"/>
    <lineage>
        <taxon>Bacteria</taxon>
        <taxon>Bacillati</taxon>
        <taxon>Actinomycetota</taxon>
        <taxon>Actinomycetes</taxon>
        <taxon>Mycobacteriales</taxon>
        <taxon>Corynebacteriaceae</taxon>
        <taxon>Corynebacterium</taxon>
    </lineage>
</organism>
<name>A0A0A2DI81_9CORY</name>
<sequence>MITAFSAVVTALAIFILPGAVVGWCAGMRIPWALATGVVITAGVWNVLAWWYGGHDIAVTFDSLLQGTAVFAVVGLLWRLTWTATVWRRGRRARQLERELMPRAELEGYQHGGGAGRSSSGLGPHSGMGEYSIPCGSHR</sequence>
<evidence type="ECO:0000256" key="2">
    <source>
        <dbReference type="SAM" id="Phobius"/>
    </source>
</evidence>
<protein>
    <submittedName>
        <fullName evidence="3">Uncharacterized protein</fullName>
    </submittedName>
</protein>
<comment type="caution">
    <text evidence="3">The sequence shown here is derived from an EMBL/GenBank/DDBJ whole genome shotgun (WGS) entry which is preliminary data.</text>
</comment>
<accession>A0A0A2DI81</accession>
<keyword evidence="2" id="KW-0472">Membrane</keyword>
<dbReference type="AlphaFoldDB" id="A0A0A2DI81"/>
<evidence type="ECO:0000313" key="4">
    <source>
        <dbReference type="Proteomes" id="UP000030145"/>
    </source>
</evidence>
<dbReference type="EMBL" id="JRVJ01000004">
    <property type="protein sequence ID" value="KGM18900.1"/>
    <property type="molecule type" value="Genomic_DNA"/>
</dbReference>
<feature type="transmembrane region" description="Helical" evidence="2">
    <location>
        <begin position="64"/>
        <end position="82"/>
    </location>
</feature>
<evidence type="ECO:0000313" key="3">
    <source>
        <dbReference type="EMBL" id="KGM18900.1"/>
    </source>
</evidence>
<feature type="transmembrane region" description="Helical" evidence="2">
    <location>
        <begin position="32"/>
        <end position="52"/>
    </location>
</feature>
<gene>
    <name evidence="3" type="ORF">MA47_04680</name>
</gene>
<evidence type="ECO:0000256" key="1">
    <source>
        <dbReference type="SAM" id="MobiDB-lite"/>
    </source>
</evidence>
<keyword evidence="4" id="KW-1185">Reference proteome</keyword>
<keyword evidence="2" id="KW-0812">Transmembrane</keyword>